<proteinExistence type="predicted"/>
<keyword evidence="4" id="KW-1185">Reference proteome</keyword>
<organism evidence="3 4">
    <name type="scientific">Agromyces hippuratus</name>
    <dbReference type="NCBI Taxonomy" id="286438"/>
    <lineage>
        <taxon>Bacteria</taxon>
        <taxon>Bacillati</taxon>
        <taxon>Actinomycetota</taxon>
        <taxon>Actinomycetes</taxon>
        <taxon>Micrococcales</taxon>
        <taxon>Microbacteriaceae</taxon>
        <taxon>Agromyces</taxon>
    </lineage>
</organism>
<dbReference type="Proteomes" id="UP000549066">
    <property type="component" value="Unassembled WGS sequence"/>
</dbReference>
<accession>A0A852WZQ2</accession>
<sequence length="139" mass="14475">MRRIRAAVAAALFALILAGCAMASDDGLDEYRTEADRLLGETVALIPANLEPQSGFSESEPRYASKSGGASASDPAWWQARDVLNLAAETDASANAAAAIAVGLTADGWRESTVRETEGGARITDGFRKDLDGGDGTSR</sequence>
<evidence type="ECO:0000256" key="2">
    <source>
        <dbReference type="SAM" id="SignalP"/>
    </source>
</evidence>
<feature type="signal peptide" evidence="2">
    <location>
        <begin position="1"/>
        <end position="23"/>
    </location>
</feature>
<feature type="chain" id="PRO_5032793101" evidence="2">
    <location>
        <begin position="24"/>
        <end position="139"/>
    </location>
</feature>
<gene>
    <name evidence="3" type="ORF">BJY17_002437</name>
</gene>
<dbReference type="PROSITE" id="PS51257">
    <property type="entry name" value="PROKAR_LIPOPROTEIN"/>
    <property type="match status" value="1"/>
</dbReference>
<dbReference type="EMBL" id="JACCFI010000001">
    <property type="protein sequence ID" value="NYG21690.1"/>
    <property type="molecule type" value="Genomic_DNA"/>
</dbReference>
<name>A0A852WZQ2_9MICO</name>
<evidence type="ECO:0000313" key="4">
    <source>
        <dbReference type="Proteomes" id="UP000549066"/>
    </source>
</evidence>
<dbReference type="RefSeq" id="WP_179551599.1">
    <property type="nucleotide sequence ID" value="NZ_JACCFI010000001.1"/>
</dbReference>
<evidence type="ECO:0000256" key="1">
    <source>
        <dbReference type="SAM" id="MobiDB-lite"/>
    </source>
</evidence>
<reference evidence="3 4" key="1">
    <citation type="submission" date="2020-07" db="EMBL/GenBank/DDBJ databases">
        <title>Sequencing the genomes of 1000 actinobacteria strains.</title>
        <authorList>
            <person name="Klenk H.-P."/>
        </authorList>
    </citation>
    <scope>NUCLEOTIDE SEQUENCE [LARGE SCALE GENOMIC DNA]</scope>
    <source>
        <strain evidence="3 4">DSM 8598</strain>
    </source>
</reference>
<feature type="region of interest" description="Disordered" evidence="1">
    <location>
        <begin position="113"/>
        <end position="139"/>
    </location>
</feature>
<evidence type="ECO:0000313" key="3">
    <source>
        <dbReference type="EMBL" id="NYG21690.1"/>
    </source>
</evidence>
<feature type="region of interest" description="Disordered" evidence="1">
    <location>
        <begin position="50"/>
        <end position="73"/>
    </location>
</feature>
<dbReference type="AlphaFoldDB" id="A0A852WZQ2"/>
<comment type="caution">
    <text evidence="3">The sequence shown here is derived from an EMBL/GenBank/DDBJ whole genome shotgun (WGS) entry which is preliminary data.</text>
</comment>
<protein>
    <submittedName>
        <fullName evidence="3">Uncharacterized protein</fullName>
    </submittedName>
</protein>
<keyword evidence="2" id="KW-0732">Signal</keyword>